<keyword evidence="3 9" id="KW-0808">Transferase</keyword>
<feature type="region of interest" description="Disordered" evidence="10">
    <location>
        <begin position="1"/>
        <end position="21"/>
    </location>
</feature>
<dbReference type="InterPro" id="IPR000768">
    <property type="entry name" value="ART"/>
</dbReference>
<dbReference type="PANTHER" id="PTHR45641:SF19">
    <property type="entry name" value="NEPHROCYSTIN-3"/>
    <property type="match status" value="1"/>
</dbReference>
<dbReference type="PANTHER" id="PTHR45641">
    <property type="entry name" value="TETRATRICOPEPTIDE REPEAT PROTEIN (AFU_ORTHOLOGUE AFUA_6G03870)"/>
    <property type="match status" value="1"/>
</dbReference>
<dbReference type="AlphaFoldDB" id="A0A815KR40"/>
<dbReference type="Gene3D" id="1.25.40.10">
    <property type="entry name" value="Tetratricopeptide repeat domain"/>
    <property type="match status" value="2"/>
</dbReference>
<dbReference type="EC" id="2.4.2.31" evidence="9"/>
<comment type="caution">
    <text evidence="11">The sequence shown here is derived from an EMBL/GenBank/DDBJ whole genome shotgun (WGS) entry which is preliminary data.</text>
</comment>
<evidence type="ECO:0000256" key="6">
    <source>
        <dbReference type="ARBA" id="ARBA00022803"/>
    </source>
</evidence>
<dbReference type="InterPro" id="IPR011990">
    <property type="entry name" value="TPR-like_helical_dom_sf"/>
</dbReference>
<keyword evidence="9" id="KW-0521">NADP</keyword>
<feature type="repeat" description="TPR" evidence="8">
    <location>
        <begin position="440"/>
        <end position="473"/>
    </location>
</feature>
<evidence type="ECO:0000313" key="11">
    <source>
        <dbReference type="EMBL" id="CAF1399792.1"/>
    </source>
</evidence>
<evidence type="ECO:0000256" key="1">
    <source>
        <dbReference type="ARBA" id="ARBA00009558"/>
    </source>
</evidence>
<evidence type="ECO:0000256" key="4">
    <source>
        <dbReference type="ARBA" id="ARBA00022695"/>
    </source>
</evidence>
<dbReference type="SUPFAM" id="SSF56399">
    <property type="entry name" value="ADP-ribosylation"/>
    <property type="match status" value="1"/>
</dbReference>
<dbReference type="PROSITE" id="PS51996">
    <property type="entry name" value="TR_MART"/>
    <property type="match status" value="1"/>
</dbReference>
<organism evidence="11 14">
    <name type="scientific">Adineta steineri</name>
    <dbReference type="NCBI Taxonomy" id="433720"/>
    <lineage>
        <taxon>Eukaryota</taxon>
        <taxon>Metazoa</taxon>
        <taxon>Spiralia</taxon>
        <taxon>Gnathifera</taxon>
        <taxon>Rotifera</taxon>
        <taxon>Eurotatoria</taxon>
        <taxon>Bdelloidea</taxon>
        <taxon>Adinetida</taxon>
        <taxon>Adinetidae</taxon>
        <taxon>Adineta</taxon>
    </lineage>
</organism>
<reference evidence="11" key="1">
    <citation type="submission" date="2021-02" db="EMBL/GenBank/DDBJ databases">
        <authorList>
            <person name="Nowell W R."/>
        </authorList>
    </citation>
    <scope>NUCLEOTIDE SEQUENCE</scope>
</reference>
<feature type="repeat" description="TPR" evidence="8">
    <location>
        <begin position="519"/>
        <end position="552"/>
    </location>
</feature>
<dbReference type="GO" id="GO:0106274">
    <property type="term" value="F:NAD+-protein-arginine ADP-ribosyltransferase activity"/>
    <property type="evidence" value="ECO:0007669"/>
    <property type="project" value="UniProtKB-EC"/>
</dbReference>
<evidence type="ECO:0000256" key="7">
    <source>
        <dbReference type="ARBA" id="ARBA00047597"/>
    </source>
</evidence>
<feature type="repeat" description="TPR" evidence="8">
    <location>
        <begin position="477"/>
        <end position="510"/>
    </location>
</feature>
<evidence type="ECO:0000313" key="14">
    <source>
        <dbReference type="Proteomes" id="UP000663877"/>
    </source>
</evidence>
<keyword evidence="4" id="KW-0548">Nucleotidyltransferase</keyword>
<dbReference type="InterPro" id="IPR019734">
    <property type="entry name" value="TPR_rpt"/>
</dbReference>
<dbReference type="Gene3D" id="3.90.176.10">
    <property type="entry name" value="Toxin ADP-ribosyltransferase, Chain A, domain 1"/>
    <property type="match status" value="1"/>
</dbReference>
<dbReference type="Pfam" id="PF13424">
    <property type="entry name" value="TPR_12"/>
    <property type="match status" value="2"/>
</dbReference>
<name>A0A815KR40_9BILA</name>
<dbReference type="Proteomes" id="UP000663877">
    <property type="component" value="Unassembled WGS sequence"/>
</dbReference>
<dbReference type="EMBL" id="CAJNOI010001272">
    <property type="protein sequence ID" value="CAF1399792.1"/>
    <property type="molecule type" value="Genomic_DNA"/>
</dbReference>
<dbReference type="Proteomes" id="UP000663832">
    <property type="component" value="Unassembled WGS sequence"/>
</dbReference>
<keyword evidence="13" id="KW-1185">Reference proteome</keyword>
<comment type="catalytic activity">
    <reaction evidence="7 9">
        <text>L-arginyl-[protein] + NAD(+) = N(omega)-(ADP-D-ribosyl)-L-arginyl-[protein] + nicotinamide + H(+)</text>
        <dbReference type="Rhea" id="RHEA:19149"/>
        <dbReference type="Rhea" id="RHEA-COMP:10532"/>
        <dbReference type="Rhea" id="RHEA-COMP:15087"/>
        <dbReference type="ChEBI" id="CHEBI:15378"/>
        <dbReference type="ChEBI" id="CHEBI:17154"/>
        <dbReference type="ChEBI" id="CHEBI:29965"/>
        <dbReference type="ChEBI" id="CHEBI:57540"/>
        <dbReference type="ChEBI" id="CHEBI:142554"/>
        <dbReference type="EC" id="2.4.2.31"/>
    </reaction>
</comment>
<comment type="similarity">
    <text evidence="1 9">Belongs to the Arg-specific ADP-ribosyltransferase family.</text>
</comment>
<dbReference type="SMART" id="SM00028">
    <property type="entry name" value="TPR"/>
    <property type="match status" value="5"/>
</dbReference>
<protein>
    <recommendedName>
        <fullName evidence="9">NAD(P)(+)--arginine ADP-ribosyltransferase</fullName>
        <ecNumber evidence="9">2.4.2.31</ecNumber>
    </recommendedName>
    <alternativeName>
        <fullName evidence="9">Mono(ADP-ribosyl)transferase</fullName>
    </alternativeName>
</protein>
<sequence>MATDSDEEYRRQTVSHLSNNDDDRTYGSTFVLGKLKTLDAENGQTNPRRVLYQNMENCLVVWLFSSKDERYMIQHKKPDLQHIIHTVQIFTDTSACLEYLNTVSDEIVFFIVSSKCDEEILTATHGLTQIDSIYVFDTSNEFRAELITNYWKVKGIFSEISSLINQLKKDVRQCENNFTGSVFITSSTSSTASNKQNPNVMYTQLFQQILLRMTDNGLNEMIEYCREKYKDNPVILEEILTIEQQYTDKSSIWWYTKESFLYRMLNKALRIQDIDTIYAIRTYIRHLHEQLVQLYSKSDSCSTTTLYRGQLMTNSDFEELKQNQGGLLFFSNFLSFSENLNVTKTFADNNSNDPTKTGVIFVLQANHTPTNNVTFADIHQYSCFEDEKEWLFSIGSIFRIGWRMKLNNDGIWYVKLNLTNERNPQSLSLARHISSFIKSQNLLIELGKLMWEMGEYEQTEKFYRKALETEDDWRCRSGILNRLGMIYWKKNEIEQALHFYQQALTTDRQHLPENDPSMSSIYNNLGLLYLNQGKLNEARENFQHACQLDLNSIKPKKEWLGSYYNNMASVFAAEENHSKALFYHNKAFKIRREVLPSKHPLIALSHNNIAISLMRLNRLSEAYEHCRIAVNIASQSLPAMHEDTILYQENLDFIRQSMQLKI</sequence>
<dbReference type="PROSITE" id="PS50005">
    <property type="entry name" value="TPR"/>
    <property type="match status" value="3"/>
</dbReference>
<evidence type="ECO:0000256" key="3">
    <source>
        <dbReference type="ARBA" id="ARBA00022679"/>
    </source>
</evidence>
<proteinExistence type="inferred from homology"/>
<dbReference type="Pfam" id="PF01129">
    <property type="entry name" value="ART"/>
    <property type="match status" value="1"/>
</dbReference>
<dbReference type="EMBL" id="CAJNOM010001599">
    <property type="protein sequence ID" value="CAF1613797.1"/>
    <property type="molecule type" value="Genomic_DNA"/>
</dbReference>
<dbReference type="OrthoDB" id="5986190at2759"/>
<evidence type="ECO:0000313" key="13">
    <source>
        <dbReference type="Proteomes" id="UP000663832"/>
    </source>
</evidence>
<evidence type="ECO:0000256" key="5">
    <source>
        <dbReference type="ARBA" id="ARBA00022737"/>
    </source>
</evidence>
<dbReference type="GO" id="GO:0016779">
    <property type="term" value="F:nucleotidyltransferase activity"/>
    <property type="evidence" value="ECO:0007669"/>
    <property type="project" value="UniProtKB-KW"/>
</dbReference>
<accession>A0A815KR40</accession>
<keyword evidence="9" id="KW-0520">NAD</keyword>
<evidence type="ECO:0000256" key="10">
    <source>
        <dbReference type="SAM" id="MobiDB-lite"/>
    </source>
</evidence>
<evidence type="ECO:0000256" key="9">
    <source>
        <dbReference type="RuleBase" id="RU361228"/>
    </source>
</evidence>
<keyword evidence="6 8" id="KW-0802">TPR repeat</keyword>
<evidence type="ECO:0000256" key="8">
    <source>
        <dbReference type="PROSITE-ProRule" id="PRU00339"/>
    </source>
</evidence>
<evidence type="ECO:0000256" key="2">
    <source>
        <dbReference type="ARBA" id="ARBA00022676"/>
    </source>
</evidence>
<keyword evidence="5" id="KW-0677">Repeat</keyword>
<evidence type="ECO:0000313" key="12">
    <source>
        <dbReference type="EMBL" id="CAF1613797.1"/>
    </source>
</evidence>
<keyword evidence="2 9" id="KW-0328">Glycosyltransferase</keyword>
<gene>
    <name evidence="11" type="ORF">BJG266_LOCUS37587</name>
    <name evidence="12" type="ORF">QVE165_LOCUS54479</name>
</gene>
<dbReference type="SUPFAM" id="SSF48452">
    <property type="entry name" value="TPR-like"/>
    <property type="match status" value="1"/>
</dbReference>